<evidence type="ECO:0000259" key="4">
    <source>
        <dbReference type="Pfam" id="PF09375"/>
    </source>
</evidence>
<evidence type="ECO:0000256" key="2">
    <source>
        <dbReference type="ARBA" id="ARBA00022729"/>
    </source>
</evidence>
<dbReference type="Pfam" id="PF09375">
    <property type="entry name" value="Peptidase_M75"/>
    <property type="match status" value="1"/>
</dbReference>
<dbReference type="AlphaFoldDB" id="A0A2G1DJ44"/>
<sequence>MKKIVILFMFLVSFGFSNTFTQVIKNVSLPNANQAVKDLKNLQKSYSKDDFKKFAYSWKKVQALYLAGTIDSDYIDNPRYIDIFHQGHEDIVTQLNRAIKSTDDAKITLFKNSTKSINAVEYILFKDDKKLTKREKDLLDVMFSAILSHLKEVQEVYADYAKNNKETIDEETGNAAIINTLIDSTYKLKEWRVGEPAGLTMKYKGKPDNKRAEYYLSQQSFAAIRAILETHDDVIGDKKYKNFATMAVYSGAKPQVIEVRKALEKVKEELAKLKTDDFSNAQDLYKAMVTFHNSYYLSLIEQLSVTAKILEADGD</sequence>
<dbReference type="GO" id="GO:0030313">
    <property type="term" value="C:cell envelope"/>
    <property type="evidence" value="ECO:0007669"/>
    <property type="project" value="UniProtKB-SubCell"/>
</dbReference>
<reference evidence="5 8" key="2">
    <citation type="submission" date="2018-08" db="EMBL/GenBank/DDBJ databases">
        <title>Complete genome of the Arcobacter molluscorum type strain LMG 25693.</title>
        <authorList>
            <person name="Miller W.G."/>
            <person name="Yee E."/>
            <person name="Bono J.L."/>
        </authorList>
    </citation>
    <scope>NUCLEOTIDE SEQUENCE [LARGE SCALE GENOMIC DNA]</scope>
    <source>
        <strain evidence="5 8">CECT 7696</strain>
    </source>
</reference>
<dbReference type="RefSeq" id="WP_099341880.1">
    <property type="nucleotide sequence ID" value="NZ_CP032098.1"/>
</dbReference>
<dbReference type="Gene3D" id="1.20.1420.20">
    <property type="entry name" value="M75 peptidase, HXXE motif"/>
    <property type="match status" value="1"/>
</dbReference>
<keyword evidence="7" id="KW-1185">Reference proteome</keyword>
<proteinExistence type="predicted"/>
<keyword evidence="2 3" id="KW-0732">Signal</keyword>
<evidence type="ECO:0000256" key="3">
    <source>
        <dbReference type="SAM" id="SignalP"/>
    </source>
</evidence>
<dbReference type="InterPro" id="IPR038352">
    <property type="entry name" value="Imelysin_sf"/>
</dbReference>
<dbReference type="KEGG" id="amol:AMOL_0678"/>
<evidence type="ECO:0000313" key="7">
    <source>
        <dbReference type="Proteomes" id="UP000221222"/>
    </source>
</evidence>
<evidence type="ECO:0000313" key="6">
    <source>
        <dbReference type="EMBL" id="PHO18529.1"/>
    </source>
</evidence>
<feature type="signal peptide" evidence="3">
    <location>
        <begin position="1"/>
        <end position="21"/>
    </location>
</feature>
<dbReference type="Proteomes" id="UP000221222">
    <property type="component" value="Unassembled WGS sequence"/>
</dbReference>
<comment type="subcellular location">
    <subcellularLocation>
        <location evidence="1">Cell envelope</location>
    </subcellularLocation>
</comment>
<name>A0A2G1DJ44_9BACT</name>
<dbReference type="InterPro" id="IPR018976">
    <property type="entry name" value="Imelysin-like"/>
</dbReference>
<accession>A0A2G1DJ44</accession>
<evidence type="ECO:0000313" key="5">
    <source>
        <dbReference type="EMBL" id="AXX91677.1"/>
    </source>
</evidence>
<reference evidence="6 7" key="1">
    <citation type="submission" date="2017-09" db="EMBL/GenBank/DDBJ databases">
        <title>Arcobacter canalis sp. nov., a new species isolated from a water canal contaminated with urban sewage.</title>
        <authorList>
            <person name="Perez-Cataluna A."/>
            <person name="Salas-Masso N."/>
            <person name="Figueras M.J."/>
        </authorList>
    </citation>
    <scope>NUCLEOTIDE SEQUENCE [LARGE SCALE GENOMIC DNA]</scope>
    <source>
        <strain evidence="6 7">F98-3</strain>
    </source>
</reference>
<evidence type="ECO:0000313" key="8">
    <source>
        <dbReference type="Proteomes" id="UP000262712"/>
    </source>
</evidence>
<feature type="chain" id="PRO_5044573576" evidence="3">
    <location>
        <begin position="22"/>
        <end position="315"/>
    </location>
</feature>
<dbReference type="Proteomes" id="UP000262712">
    <property type="component" value="Chromosome"/>
</dbReference>
<gene>
    <name evidence="5" type="ORF">AMOL_0678</name>
    <name evidence="6" type="ORF">CPU12_04415</name>
</gene>
<dbReference type="EMBL" id="NXFY01000005">
    <property type="protein sequence ID" value="PHO18529.1"/>
    <property type="molecule type" value="Genomic_DNA"/>
</dbReference>
<evidence type="ECO:0000256" key="1">
    <source>
        <dbReference type="ARBA" id="ARBA00004196"/>
    </source>
</evidence>
<dbReference type="EMBL" id="CP032098">
    <property type="protein sequence ID" value="AXX91677.1"/>
    <property type="molecule type" value="Genomic_DNA"/>
</dbReference>
<protein>
    <submittedName>
        <fullName evidence="6">Imelysin</fullName>
    </submittedName>
    <submittedName>
        <fullName evidence="5">Peptidase, M75 family</fullName>
    </submittedName>
</protein>
<feature type="domain" description="Imelysin-like" evidence="4">
    <location>
        <begin position="48"/>
        <end position="281"/>
    </location>
</feature>
<organism evidence="6 7">
    <name type="scientific">Malaciobacter molluscorum LMG 25693</name>
    <dbReference type="NCBI Taxonomy" id="870501"/>
    <lineage>
        <taxon>Bacteria</taxon>
        <taxon>Pseudomonadati</taxon>
        <taxon>Campylobacterota</taxon>
        <taxon>Epsilonproteobacteria</taxon>
        <taxon>Campylobacterales</taxon>
        <taxon>Arcobacteraceae</taxon>
        <taxon>Malaciobacter</taxon>
    </lineage>
</organism>